<accession>A0ABQ4U2D2</accession>
<feature type="domain" description="BLUF" evidence="1">
    <location>
        <begin position="3"/>
        <end position="93"/>
    </location>
</feature>
<dbReference type="Proteomes" id="UP001055057">
    <property type="component" value="Unassembled WGS sequence"/>
</dbReference>
<keyword evidence="3" id="KW-1185">Reference proteome</keyword>
<evidence type="ECO:0000313" key="3">
    <source>
        <dbReference type="Proteomes" id="UP001055057"/>
    </source>
</evidence>
<organism evidence="2 3">
    <name type="scientific">Methylobacterium trifolii</name>
    <dbReference type="NCBI Taxonomy" id="1003092"/>
    <lineage>
        <taxon>Bacteria</taxon>
        <taxon>Pseudomonadati</taxon>
        <taxon>Pseudomonadota</taxon>
        <taxon>Alphaproteobacteria</taxon>
        <taxon>Hyphomicrobiales</taxon>
        <taxon>Methylobacteriaceae</taxon>
        <taxon>Methylobacterium</taxon>
    </lineage>
</organism>
<comment type="caution">
    <text evidence="2">The sequence shown here is derived from an EMBL/GenBank/DDBJ whole genome shotgun (WGS) entry which is preliminary data.</text>
</comment>
<name>A0ABQ4U2D2_9HYPH</name>
<dbReference type="Pfam" id="PF04940">
    <property type="entry name" value="BLUF"/>
    <property type="match status" value="1"/>
</dbReference>
<gene>
    <name evidence="2" type="ORF">MPOCJGCO_2614</name>
</gene>
<protein>
    <recommendedName>
        <fullName evidence="1">BLUF domain-containing protein</fullName>
    </recommendedName>
</protein>
<evidence type="ECO:0000313" key="2">
    <source>
        <dbReference type="EMBL" id="GJE60502.1"/>
    </source>
</evidence>
<dbReference type="EMBL" id="BPRB01000140">
    <property type="protein sequence ID" value="GJE60502.1"/>
    <property type="molecule type" value="Genomic_DNA"/>
</dbReference>
<sequence>MDLQRLIYASRPFGFDQAMLNGILIEARRCNARDGITGALICRADLYLQLLEGPAAALESVYARIARDDRHVEVTRLLHEPATERLFPDWAMRDDPARSWMWTQAEVADGAVARASRDDLLGVFARLAAEPA</sequence>
<dbReference type="InterPro" id="IPR036046">
    <property type="entry name" value="Acylphosphatase-like_dom_sf"/>
</dbReference>
<dbReference type="RefSeq" id="WP_238183118.1">
    <property type="nucleotide sequence ID" value="NZ_BPRB01000140.1"/>
</dbReference>
<dbReference type="InterPro" id="IPR007024">
    <property type="entry name" value="BLUF_domain"/>
</dbReference>
<reference evidence="2" key="1">
    <citation type="journal article" date="2021" name="Front. Microbiol.">
        <title>Comprehensive Comparative Genomics and Phenotyping of Methylobacterium Species.</title>
        <authorList>
            <person name="Alessa O."/>
            <person name="Ogura Y."/>
            <person name="Fujitani Y."/>
            <person name="Takami H."/>
            <person name="Hayashi T."/>
            <person name="Sahin N."/>
            <person name="Tani A."/>
        </authorList>
    </citation>
    <scope>NUCLEOTIDE SEQUENCE</scope>
    <source>
        <strain evidence="2">DSM 23632</strain>
    </source>
</reference>
<dbReference type="PROSITE" id="PS50925">
    <property type="entry name" value="BLUF"/>
    <property type="match status" value="1"/>
</dbReference>
<dbReference type="SMART" id="SM01034">
    <property type="entry name" value="BLUF"/>
    <property type="match status" value="1"/>
</dbReference>
<dbReference type="Gene3D" id="3.30.70.100">
    <property type="match status" value="1"/>
</dbReference>
<evidence type="ECO:0000259" key="1">
    <source>
        <dbReference type="PROSITE" id="PS50925"/>
    </source>
</evidence>
<proteinExistence type="predicted"/>
<dbReference type="SUPFAM" id="SSF54975">
    <property type="entry name" value="Acylphosphatase/BLUF domain-like"/>
    <property type="match status" value="1"/>
</dbReference>
<reference evidence="2" key="2">
    <citation type="submission" date="2021-08" db="EMBL/GenBank/DDBJ databases">
        <authorList>
            <person name="Tani A."/>
            <person name="Ola A."/>
            <person name="Ogura Y."/>
            <person name="Katsura K."/>
            <person name="Hayashi T."/>
        </authorList>
    </citation>
    <scope>NUCLEOTIDE SEQUENCE</scope>
    <source>
        <strain evidence="2">DSM 23632</strain>
    </source>
</reference>